<feature type="region of interest" description="Disordered" evidence="10">
    <location>
        <begin position="407"/>
        <end position="448"/>
    </location>
</feature>
<dbReference type="PROSITE" id="PS51194">
    <property type="entry name" value="HELICASE_CTER"/>
    <property type="match status" value="1"/>
</dbReference>
<dbReference type="PROSITE" id="PS51192">
    <property type="entry name" value="HELICASE_ATP_BIND_1"/>
    <property type="match status" value="1"/>
</dbReference>
<dbReference type="SUPFAM" id="SSF52743">
    <property type="entry name" value="Subtilisin-like"/>
    <property type="match status" value="1"/>
</dbReference>
<evidence type="ECO:0000256" key="3">
    <source>
        <dbReference type="ARBA" id="ARBA00022729"/>
    </source>
</evidence>
<keyword evidence="11" id="KW-0472">Membrane</keyword>
<keyword evidence="11" id="KW-1133">Transmembrane helix</keyword>
<comment type="caution">
    <text evidence="14">The sequence shown here is derived from an EMBL/GenBank/DDBJ whole genome shotgun (WGS) entry which is preliminary data.</text>
</comment>
<feature type="region of interest" description="Disordered" evidence="10">
    <location>
        <begin position="1"/>
        <end position="27"/>
    </location>
</feature>
<evidence type="ECO:0000256" key="2">
    <source>
        <dbReference type="ARBA" id="ARBA00022670"/>
    </source>
</evidence>
<dbReference type="PRINTS" id="PR00723">
    <property type="entry name" value="SUBTILISIN"/>
</dbReference>
<dbReference type="Pfam" id="PF00082">
    <property type="entry name" value="Peptidase_S8"/>
    <property type="match status" value="1"/>
</dbReference>
<evidence type="ECO:0000313" key="15">
    <source>
        <dbReference type="Proteomes" id="UP001610444"/>
    </source>
</evidence>
<dbReference type="SMART" id="SM00487">
    <property type="entry name" value="DEXDc"/>
    <property type="match status" value="1"/>
</dbReference>
<feature type="active site" description="Charge relay system" evidence="9">
    <location>
        <position position="655"/>
    </location>
</feature>
<dbReference type="PROSITE" id="PS00136">
    <property type="entry name" value="SUBTILASE_ASP"/>
    <property type="match status" value="1"/>
</dbReference>
<feature type="compositionally biased region" description="Polar residues" evidence="10">
    <location>
        <begin position="411"/>
        <end position="428"/>
    </location>
</feature>
<dbReference type="Gene3D" id="3.40.50.300">
    <property type="entry name" value="P-loop containing nucleotide triphosphate hydrolases"/>
    <property type="match status" value="2"/>
</dbReference>
<accession>A0ABR4KS76</accession>
<evidence type="ECO:0000313" key="14">
    <source>
        <dbReference type="EMBL" id="KAL2855140.1"/>
    </source>
</evidence>
<dbReference type="GeneID" id="98154815"/>
<evidence type="ECO:0000256" key="9">
    <source>
        <dbReference type="PROSITE-ProRule" id="PRU01240"/>
    </source>
</evidence>
<keyword evidence="4" id="KW-0547">Nucleotide-binding</keyword>
<dbReference type="CDD" id="cd00306">
    <property type="entry name" value="Peptidases_S8_S53"/>
    <property type="match status" value="1"/>
</dbReference>
<dbReference type="PANTHER" id="PTHR43806">
    <property type="entry name" value="PEPTIDASE S8"/>
    <property type="match status" value="1"/>
</dbReference>
<dbReference type="InterPro" id="IPR050131">
    <property type="entry name" value="Peptidase_S8_subtilisin-like"/>
</dbReference>
<dbReference type="InterPro" id="IPR001650">
    <property type="entry name" value="Helicase_C-like"/>
</dbReference>
<dbReference type="InterPro" id="IPR000209">
    <property type="entry name" value="Peptidase_S8/S53_dom"/>
</dbReference>
<keyword evidence="5 9" id="KW-0378">Hydrolase</keyword>
<dbReference type="InterPro" id="IPR015500">
    <property type="entry name" value="Peptidase_S8_subtilisin-rel"/>
</dbReference>
<dbReference type="Pfam" id="PF00271">
    <property type="entry name" value="Helicase_C"/>
    <property type="match status" value="1"/>
</dbReference>
<feature type="transmembrane region" description="Helical" evidence="11">
    <location>
        <begin position="824"/>
        <end position="841"/>
    </location>
</feature>
<evidence type="ECO:0000256" key="10">
    <source>
        <dbReference type="SAM" id="MobiDB-lite"/>
    </source>
</evidence>
<keyword evidence="7" id="KW-0067">ATP-binding</keyword>
<evidence type="ECO:0000256" key="7">
    <source>
        <dbReference type="ARBA" id="ARBA00022840"/>
    </source>
</evidence>
<comment type="similarity">
    <text evidence="1 9">Belongs to the peptidase S8 family.</text>
</comment>
<evidence type="ECO:0000259" key="12">
    <source>
        <dbReference type="PROSITE" id="PS51192"/>
    </source>
</evidence>
<keyword evidence="11" id="KW-0812">Transmembrane</keyword>
<feature type="compositionally biased region" description="Basic and acidic residues" evidence="10">
    <location>
        <begin position="429"/>
        <end position="445"/>
    </location>
</feature>
<reference evidence="14 15" key="1">
    <citation type="submission" date="2024-07" db="EMBL/GenBank/DDBJ databases">
        <title>Section-level genome sequencing and comparative genomics of Aspergillus sections Usti and Cavernicolus.</title>
        <authorList>
            <consortium name="Lawrence Berkeley National Laboratory"/>
            <person name="Nybo J.L."/>
            <person name="Vesth T.C."/>
            <person name="Theobald S."/>
            <person name="Frisvad J.C."/>
            <person name="Larsen T.O."/>
            <person name="Kjaerboelling I."/>
            <person name="Rothschild-Mancinelli K."/>
            <person name="Lyhne E.K."/>
            <person name="Kogle M.E."/>
            <person name="Barry K."/>
            <person name="Clum A."/>
            <person name="Na H."/>
            <person name="Ledsgaard L."/>
            <person name="Lin J."/>
            <person name="Lipzen A."/>
            <person name="Kuo A."/>
            <person name="Riley R."/>
            <person name="Mondo S."/>
            <person name="LaButti K."/>
            <person name="Haridas S."/>
            <person name="Pangalinan J."/>
            <person name="Salamov A.A."/>
            <person name="Simmons B.A."/>
            <person name="Magnuson J.K."/>
            <person name="Chen J."/>
            <person name="Drula E."/>
            <person name="Henrissat B."/>
            <person name="Wiebenga A."/>
            <person name="Lubbers R.J."/>
            <person name="Gomes A.C."/>
            <person name="Macurrencykelacurrency M.R."/>
            <person name="Stajich J."/>
            <person name="Grigoriev I.V."/>
            <person name="Mortensen U.H."/>
            <person name="De vries R.P."/>
            <person name="Baker S.E."/>
            <person name="Andersen M.R."/>
        </authorList>
    </citation>
    <scope>NUCLEOTIDE SEQUENCE [LARGE SCALE GENOMIC DNA]</scope>
    <source>
        <strain evidence="14 15">CBS 756.74</strain>
    </source>
</reference>
<keyword evidence="6 9" id="KW-0720">Serine protease</keyword>
<feature type="domain" description="Helicase ATP-binding" evidence="12">
    <location>
        <begin position="57"/>
        <end position="204"/>
    </location>
</feature>
<keyword evidence="3" id="KW-0732">Signal</keyword>
<dbReference type="Proteomes" id="UP001610444">
    <property type="component" value="Unassembled WGS sequence"/>
</dbReference>
<proteinExistence type="inferred from homology"/>
<evidence type="ECO:0000256" key="8">
    <source>
        <dbReference type="ARBA" id="ARBA00023145"/>
    </source>
</evidence>
<dbReference type="Pfam" id="PF00270">
    <property type="entry name" value="DEAD"/>
    <property type="match status" value="1"/>
</dbReference>
<feature type="region of interest" description="Disordered" evidence="10">
    <location>
        <begin position="506"/>
        <end position="536"/>
    </location>
</feature>
<protein>
    <recommendedName>
        <fullName evidence="16">Peptidase S8/S53 domain-containing protein</fullName>
    </recommendedName>
</protein>
<evidence type="ECO:0000256" key="6">
    <source>
        <dbReference type="ARBA" id="ARBA00022825"/>
    </source>
</evidence>
<keyword evidence="15" id="KW-1185">Reference proteome</keyword>
<keyword evidence="2 9" id="KW-0645">Protease</keyword>
<dbReference type="EMBL" id="JBFXLR010000010">
    <property type="protein sequence ID" value="KAL2855140.1"/>
    <property type="molecule type" value="Genomic_DNA"/>
</dbReference>
<dbReference type="InterPro" id="IPR014001">
    <property type="entry name" value="Helicase_ATP-bd"/>
</dbReference>
<feature type="active site" description="Charge relay system" evidence="9">
    <location>
        <position position="593"/>
    </location>
</feature>
<dbReference type="RefSeq" id="XP_070901796.1">
    <property type="nucleotide sequence ID" value="XM_071039651.1"/>
</dbReference>
<evidence type="ECO:0000256" key="11">
    <source>
        <dbReference type="SAM" id="Phobius"/>
    </source>
</evidence>
<evidence type="ECO:0000256" key="4">
    <source>
        <dbReference type="ARBA" id="ARBA00022741"/>
    </source>
</evidence>
<evidence type="ECO:0000256" key="5">
    <source>
        <dbReference type="ARBA" id="ARBA00022801"/>
    </source>
</evidence>
<dbReference type="PROSITE" id="PS51892">
    <property type="entry name" value="SUBTILASE"/>
    <property type="match status" value="1"/>
</dbReference>
<sequence>MANVVGNRELRMSSPSDEQSEEPSSFEELGIRPEIIAGLQSMHIMKPFNCQTRFLRHLLNNSSEDLIGIAHPGTGKTTAYCISILQRLDLSTELAQNTPQAVVLVHTARPARHVADVIRTIGRFLHGLTVSISTDRHGRNTRDQAGCSVIVRSLLTESAWEFSRGDAVRMFIIDDVQQGRFQQCERIKRQLPTNTQVALFFGTPLTPGSTATLAPNARAIQISPRQSFIATKHLAVHISKDDSKLDKLLNFFNVLSIGPVIIFVQDPDCMSDILRRLLKEDFPAAILRGADGNRALDDFVSGRIKIMIAHPSSAHGLGVSNASHVFIYDIPKFVLYIHCLGRADYRRSSLTFSFVGNQEGRGMLKSLENYYETKIPLLEWKDLDQLESAIETIIRPPKGRLRLLGEDEASSNETSSLMESAVETITPSQRERPGLLKNEEERRNETSPLMELAVESNILPQKERPPLRINDKTSSNEASSLMHSIHSSIPEPQIAGYSLVGREIPGLTTRQSRRPKSKSTLAGQRRRQTTTEASVVPSWAKRSTNFTFGTNIIEESDSGKEASYKTFQYLHATVDRRLQHKERDERVRIAILDTGIDLSHEDFVKPRTKDFHGKTGGNPVKGELAQINRLKAYRNFCICDGNTEEETNVNDRNGHGTQVAGIILRLAPNADLYIARVCAGKNRADSVARDEDPFQEPQPSVVAKAVEWAIAQKVHLINLSLGYRHSDPVTMESLRASLDRARAHKIVVFAAASNEGLHEPVAWPASDLQYAIGVHSSTDAGKESDTTALPLRGSYNFMVVGERILSHWPTTNGGGFRLCTGSSFAAPVATAIAALILAFTWQARCKKEREKAANKVILDDLRTNSGMAKVLSRISKTRGDFHSISPQLFWEDYHDLEDPIQNESEARQHAWQIIEAALRV</sequence>
<dbReference type="InterPro" id="IPR027417">
    <property type="entry name" value="P-loop_NTPase"/>
</dbReference>
<feature type="domain" description="Helicase C-terminal" evidence="13">
    <location>
        <begin position="244"/>
        <end position="394"/>
    </location>
</feature>
<evidence type="ECO:0008006" key="16">
    <source>
        <dbReference type="Google" id="ProtNLM"/>
    </source>
</evidence>
<dbReference type="PANTHER" id="PTHR43806:SF11">
    <property type="entry name" value="CEREVISIN-RELATED"/>
    <property type="match status" value="1"/>
</dbReference>
<dbReference type="InterPro" id="IPR011545">
    <property type="entry name" value="DEAD/DEAH_box_helicase_dom"/>
</dbReference>
<dbReference type="Gene3D" id="3.40.50.200">
    <property type="entry name" value="Peptidase S8/S53 domain"/>
    <property type="match status" value="1"/>
</dbReference>
<dbReference type="InterPro" id="IPR036852">
    <property type="entry name" value="Peptidase_S8/S53_dom_sf"/>
</dbReference>
<feature type="active site" description="Charge relay system" evidence="9">
    <location>
        <position position="823"/>
    </location>
</feature>
<evidence type="ECO:0000259" key="13">
    <source>
        <dbReference type="PROSITE" id="PS51194"/>
    </source>
</evidence>
<gene>
    <name evidence="14" type="ORF">BJX68DRAFT_23369</name>
</gene>
<organism evidence="14 15">
    <name type="scientific">Aspergillus pseudodeflectus</name>
    <dbReference type="NCBI Taxonomy" id="176178"/>
    <lineage>
        <taxon>Eukaryota</taxon>
        <taxon>Fungi</taxon>
        <taxon>Dikarya</taxon>
        <taxon>Ascomycota</taxon>
        <taxon>Pezizomycotina</taxon>
        <taxon>Eurotiomycetes</taxon>
        <taxon>Eurotiomycetidae</taxon>
        <taxon>Eurotiales</taxon>
        <taxon>Aspergillaceae</taxon>
        <taxon>Aspergillus</taxon>
        <taxon>Aspergillus subgen. Nidulantes</taxon>
    </lineage>
</organism>
<keyword evidence="8" id="KW-0865">Zymogen</keyword>
<name>A0ABR4KS76_9EURO</name>
<dbReference type="SUPFAM" id="SSF52540">
    <property type="entry name" value="P-loop containing nucleoside triphosphate hydrolases"/>
    <property type="match status" value="1"/>
</dbReference>
<dbReference type="InterPro" id="IPR023827">
    <property type="entry name" value="Peptidase_S8_Asp-AS"/>
</dbReference>
<evidence type="ECO:0000256" key="1">
    <source>
        <dbReference type="ARBA" id="ARBA00011073"/>
    </source>
</evidence>